<dbReference type="InterPro" id="IPR001810">
    <property type="entry name" value="F-box_dom"/>
</dbReference>
<name>A0A8K0XRN8_9AGAR</name>
<dbReference type="InterPro" id="IPR036047">
    <property type="entry name" value="F-box-like_dom_sf"/>
</dbReference>
<feature type="domain" description="F-box" evidence="1">
    <location>
        <begin position="3"/>
        <end position="49"/>
    </location>
</feature>
<dbReference type="SMART" id="SM00256">
    <property type="entry name" value="FBOX"/>
    <property type="match status" value="1"/>
</dbReference>
<evidence type="ECO:0000313" key="2">
    <source>
        <dbReference type="EMBL" id="KAH8102060.1"/>
    </source>
</evidence>
<gene>
    <name evidence="2" type="ORF">BXZ70DRAFT_1063531</name>
</gene>
<keyword evidence="3" id="KW-1185">Reference proteome</keyword>
<evidence type="ECO:0000259" key="1">
    <source>
        <dbReference type="PROSITE" id="PS50181"/>
    </source>
</evidence>
<dbReference type="OrthoDB" id="2745718at2759"/>
<dbReference type="Pfam" id="PF00646">
    <property type="entry name" value="F-box"/>
    <property type="match status" value="1"/>
</dbReference>
<dbReference type="PROSITE" id="PS50181">
    <property type="entry name" value="FBOX"/>
    <property type="match status" value="1"/>
</dbReference>
<proteinExistence type="predicted"/>
<dbReference type="SUPFAM" id="SSF81383">
    <property type="entry name" value="F-box domain"/>
    <property type="match status" value="1"/>
</dbReference>
<accession>A0A8K0XRN8</accession>
<organism evidence="2 3">
    <name type="scientific">Cristinia sonorae</name>
    <dbReference type="NCBI Taxonomy" id="1940300"/>
    <lineage>
        <taxon>Eukaryota</taxon>
        <taxon>Fungi</taxon>
        <taxon>Dikarya</taxon>
        <taxon>Basidiomycota</taxon>
        <taxon>Agaricomycotina</taxon>
        <taxon>Agaricomycetes</taxon>
        <taxon>Agaricomycetidae</taxon>
        <taxon>Agaricales</taxon>
        <taxon>Pleurotineae</taxon>
        <taxon>Stephanosporaceae</taxon>
        <taxon>Cristinia</taxon>
    </lineage>
</organism>
<protein>
    <recommendedName>
        <fullName evidence="1">F-box domain-containing protein</fullName>
    </recommendedName>
</protein>
<dbReference type="CDD" id="cd22150">
    <property type="entry name" value="F-box_CeFBXA-like"/>
    <property type="match status" value="1"/>
</dbReference>
<dbReference type="Proteomes" id="UP000813824">
    <property type="component" value="Unassembled WGS sequence"/>
</dbReference>
<comment type="caution">
    <text evidence="2">The sequence shown here is derived from an EMBL/GenBank/DDBJ whole genome shotgun (WGS) entry which is preliminary data.</text>
</comment>
<reference evidence="2" key="1">
    <citation type="journal article" date="2021" name="New Phytol.">
        <title>Evolutionary innovations through gain and loss of genes in the ectomycorrhizal Boletales.</title>
        <authorList>
            <person name="Wu G."/>
            <person name="Miyauchi S."/>
            <person name="Morin E."/>
            <person name="Kuo A."/>
            <person name="Drula E."/>
            <person name="Varga T."/>
            <person name="Kohler A."/>
            <person name="Feng B."/>
            <person name="Cao Y."/>
            <person name="Lipzen A."/>
            <person name="Daum C."/>
            <person name="Hundley H."/>
            <person name="Pangilinan J."/>
            <person name="Johnson J."/>
            <person name="Barry K."/>
            <person name="LaButti K."/>
            <person name="Ng V."/>
            <person name="Ahrendt S."/>
            <person name="Min B."/>
            <person name="Choi I.G."/>
            <person name="Park H."/>
            <person name="Plett J.M."/>
            <person name="Magnuson J."/>
            <person name="Spatafora J.W."/>
            <person name="Nagy L.G."/>
            <person name="Henrissat B."/>
            <person name="Grigoriev I.V."/>
            <person name="Yang Z.L."/>
            <person name="Xu J."/>
            <person name="Martin F.M."/>
        </authorList>
    </citation>
    <scope>NUCLEOTIDE SEQUENCE</scope>
    <source>
        <strain evidence="2">KKN 215</strain>
    </source>
</reference>
<dbReference type="AlphaFoldDB" id="A0A8K0XRN8"/>
<dbReference type="EMBL" id="JAEVFJ010000010">
    <property type="protein sequence ID" value="KAH8102060.1"/>
    <property type="molecule type" value="Genomic_DNA"/>
</dbReference>
<evidence type="ECO:0000313" key="3">
    <source>
        <dbReference type="Proteomes" id="UP000813824"/>
    </source>
</evidence>
<sequence>MAGLVLLNLPIELILRILHELDLPSLVRCRQICTLLRDKIDGDVVLQYKIELVTHGMEDSPQNALTVSDRLQRLQRHTEAWRSIRCTSSDEVHMGGRVGMMALEMRGGVLAHLLSSNTGDRKIGMTFTQLPSELRGIPHRTWNLTDLGTDVTYCTMDPSQDLLVLVGPLRSRENDSEYTLHLRKLSSGETHPEALLERLQYLTSIGDDWTHRVRVTVFGDYLGLLVGNEYRRQYEVVIWEWKTGLVVLNIEFSSECDFAFVSPRQILILSVRPSQPHPDGTDTPKRLALTAVDFKTAPCMRYKFEDVQFTCEFEYPPLATSGSIWKLSLSSDPPPGWTPPSDPQAKVPFHKGRYERLLVVSIRYFTGTQDSDDPISHFIPLVAIRPLLEDSVSSVGRRIPWEEWGPRQTRMCLVEPGVNILGGSDFWVYAMSHVFLIQKSAETRTIVIWNFDQLAVRKEYGKSIGKEGGMNATPSFNFSSAAIQYGVFREPVNTSLPFQRWELDFQESRVNRTLVPFLSEDSVILMDGGVDKYRVLNF</sequence>